<organism evidence="1 2">
    <name type="scientific">Sporomusa sphaeroides DSM 2875</name>
    <dbReference type="NCBI Taxonomy" id="1337886"/>
    <lineage>
        <taxon>Bacteria</taxon>
        <taxon>Bacillati</taxon>
        <taxon>Bacillota</taxon>
        <taxon>Negativicutes</taxon>
        <taxon>Selenomonadales</taxon>
        <taxon>Sporomusaceae</taxon>
        <taxon>Sporomusa</taxon>
    </lineage>
</organism>
<accession>A0ABP2C315</accession>
<dbReference type="EMBL" id="FCOW01000004">
    <property type="protein sequence ID" value="CVK18375.1"/>
    <property type="molecule type" value="Genomic_DNA"/>
</dbReference>
<gene>
    <name evidence="1" type="ORF">SSPH_01012</name>
</gene>
<proteinExistence type="predicted"/>
<keyword evidence="2" id="KW-1185">Reference proteome</keyword>
<evidence type="ECO:0000313" key="2">
    <source>
        <dbReference type="Proteomes" id="UP000245702"/>
    </source>
</evidence>
<name>A0ABP2C315_9FIRM</name>
<dbReference type="RefSeq" id="WP_075756318.1">
    <property type="nucleotide sequence ID" value="NZ_CP146991.1"/>
</dbReference>
<sequence>MEMKGYSVCCNHCGKESKPFSAVPSYDAVFCSECLGNSKINLVDNEYKKTAIEVLTEYLETRKRINSEVGLEYHHGIKVKTNNPQKPYFYAVLFQ</sequence>
<comment type="caution">
    <text evidence="1">The sequence shown here is derived from an EMBL/GenBank/DDBJ whole genome shotgun (WGS) entry which is preliminary data.</text>
</comment>
<evidence type="ECO:0000313" key="1">
    <source>
        <dbReference type="EMBL" id="CVK18375.1"/>
    </source>
</evidence>
<dbReference type="Proteomes" id="UP000245702">
    <property type="component" value="Unassembled WGS sequence"/>
</dbReference>
<protein>
    <submittedName>
        <fullName evidence="1">Uncharacterized protein</fullName>
    </submittedName>
</protein>
<reference evidence="1 2" key="1">
    <citation type="submission" date="2016-01" db="EMBL/GenBank/DDBJ databases">
        <authorList>
            <person name="Brown R."/>
        </authorList>
    </citation>
    <scope>NUCLEOTIDE SEQUENCE [LARGE SCALE GENOMIC DNA]</scope>
    <source>
        <strain evidence="1">Sporomusa sphaeroides DSM 2875</strain>
    </source>
</reference>